<keyword evidence="2" id="KW-1185">Reference proteome</keyword>
<protein>
    <submittedName>
        <fullName evidence="1">15126_t:CDS:1</fullName>
    </submittedName>
</protein>
<comment type="caution">
    <text evidence="1">The sequence shown here is derived from an EMBL/GenBank/DDBJ whole genome shotgun (WGS) entry which is preliminary data.</text>
</comment>
<accession>A0ACA9NXX9</accession>
<evidence type="ECO:0000313" key="2">
    <source>
        <dbReference type="Proteomes" id="UP000789525"/>
    </source>
</evidence>
<reference evidence="1" key="1">
    <citation type="submission" date="2021-06" db="EMBL/GenBank/DDBJ databases">
        <authorList>
            <person name="Kallberg Y."/>
            <person name="Tangrot J."/>
            <person name="Rosling A."/>
        </authorList>
    </citation>
    <scope>NUCLEOTIDE SEQUENCE</scope>
    <source>
        <strain evidence="1">CL356</strain>
    </source>
</reference>
<dbReference type="EMBL" id="CAJVPT010026179">
    <property type="protein sequence ID" value="CAG8678309.1"/>
    <property type="molecule type" value="Genomic_DNA"/>
</dbReference>
<proteinExistence type="predicted"/>
<evidence type="ECO:0000313" key="1">
    <source>
        <dbReference type="EMBL" id="CAG8678309.1"/>
    </source>
</evidence>
<organism evidence="1 2">
    <name type="scientific">Acaulospora colombiana</name>
    <dbReference type="NCBI Taxonomy" id="27376"/>
    <lineage>
        <taxon>Eukaryota</taxon>
        <taxon>Fungi</taxon>
        <taxon>Fungi incertae sedis</taxon>
        <taxon>Mucoromycota</taxon>
        <taxon>Glomeromycotina</taxon>
        <taxon>Glomeromycetes</taxon>
        <taxon>Diversisporales</taxon>
        <taxon>Acaulosporaceae</taxon>
        <taxon>Acaulospora</taxon>
    </lineage>
</organism>
<name>A0ACA9NXX9_9GLOM</name>
<feature type="non-terminal residue" evidence="1">
    <location>
        <position position="1"/>
    </location>
</feature>
<dbReference type="Proteomes" id="UP000789525">
    <property type="component" value="Unassembled WGS sequence"/>
</dbReference>
<sequence>MDSLLSSVPNYLYKIIDNEYKPFTNKLALPDCWNDDFNDYTEVINNGLRVKYIGPGLFDSEAECVVADKHIPRDVLLYYFEIDIIDKGISALELSKRTVTATFYQVRWVFGSLGYHGDDGHRFFGRGLGNLYGPKFTSGDTIGCCVNFLNNQVFFTKNGINL</sequence>
<feature type="non-terminal residue" evidence="1">
    <location>
        <position position="162"/>
    </location>
</feature>
<gene>
    <name evidence="1" type="ORF">ACOLOM_LOCUS9229</name>
</gene>